<sequence>MTTHHLAATPETITLGIFDSKIPAVLTIDPGDTVSFECLSGGPEVMPADGTDFVVPGLLRRIHDAGLPRIGTHMTTGPVAIRGAEPGDLLEIRIDSIEPGMDWGYCGYRPLAGTLPGDFTTANLSHIPIDRTRKVAKLPWGPELPLRPFFGIMGVAPPPEYGRLSSKEPRKFGGNMDNRELTAGSTLYLPVWVPGANFSAGDGHGLQGDGEVCVNALETALNGVFTFQLHKAVHASMPRAETPTHLITMGFAPNLDDAMKQALREAIALIAHRAGWSAGQAYQTCSLAVDFRVTQTVNGEVGIHAMIPKSILPG</sequence>
<dbReference type="Proteomes" id="UP000557688">
    <property type="component" value="Unassembled WGS sequence"/>
</dbReference>
<dbReference type="EMBL" id="JABXXQ010000369">
    <property type="protein sequence ID" value="NVN31419.1"/>
    <property type="molecule type" value="Genomic_DNA"/>
</dbReference>
<proteinExistence type="predicted"/>
<gene>
    <name evidence="1" type="ORF">FHR90_001278</name>
    <name evidence="2" type="ORF">HUK83_13910</name>
</gene>
<accession>A0A850NT03</accession>
<reference evidence="2 4" key="1">
    <citation type="submission" date="2020-06" db="EMBL/GenBank/DDBJ databases">
        <title>Description of novel acetic acid bacteria.</title>
        <authorList>
            <person name="Sombolestani A."/>
        </authorList>
    </citation>
    <scope>NUCLEOTIDE SEQUENCE [LARGE SCALE GENOMIC DNA]</scope>
    <source>
        <strain evidence="2 4">LMG 26838</strain>
    </source>
</reference>
<evidence type="ECO:0000313" key="3">
    <source>
        <dbReference type="Proteomes" id="UP000557688"/>
    </source>
</evidence>
<dbReference type="AlphaFoldDB" id="A0A850NT03"/>
<evidence type="ECO:0000313" key="1">
    <source>
        <dbReference type="EMBL" id="MBB3173455.1"/>
    </source>
</evidence>
<reference evidence="1 3" key="2">
    <citation type="submission" date="2020-08" db="EMBL/GenBank/DDBJ databases">
        <title>Genomic Encyclopedia of Type Strains, Phase III (KMG-III): the genomes of soil and plant-associated and newly described type strains.</title>
        <authorList>
            <person name="Whitman W."/>
        </authorList>
    </citation>
    <scope>NUCLEOTIDE SEQUENCE [LARGE SCALE GENOMIC DNA]</scope>
    <source>
        <strain evidence="1 3">CECT 8088</strain>
    </source>
</reference>
<keyword evidence="3" id="KW-1185">Reference proteome</keyword>
<name>A0A850NT03_9PROT</name>
<dbReference type="GO" id="GO:0016811">
    <property type="term" value="F:hydrolase activity, acting on carbon-nitrogen (but not peptide) bonds, in linear amides"/>
    <property type="evidence" value="ECO:0007669"/>
    <property type="project" value="InterPro"/>
</dbReference>
<dbReference type="Proteomes" id="UP000565205">
    <property type="component" value="Unassembled WGS sequence"/>
</dbReference>
<dbReference type="Gene3D" id="2.60.120.580">
    <property type="entry name" value="Acetamidase/Formamidase-like domains"/>
    <property type="match status" value="2"/>
</dbReference>
<dbReference type="PANTHER" id="PTHR31891">
    <property type="entry name" value="FORMAMIDASE C869.04-RELATED"/>
    <property type="match status" value="1"/>
</dbReference>
<dbReference type="Gene3D" id="3.10.28.20">
    <property type="entry name" value="Acetamidase/Formamidase-like domains"/>
    <property type="match status" value="1"/>
</dbReference>
<dbReference type="Pfam" id="PF03069">
    <property type="entry name" value="FmdA_AmdA"/>
    <property type="match status" value="2"/>
</dbReference>
<dbReference type="PANTHER" id="PTHR31891:SF1">
    <property type="entry name" value="FORMAMIDASE C869.04-RELATED"/>
    <property type="match status" value="1"/>
</dbReference>
<evidence type="ECO:0000313" key="2">
    <source>
        <dbReference type="EMBL" id="NVN31419.1"/>
    </source>
</evidence>
<dbReference type="InterPro" id="IPR004304">
    <property type="entry name" value="FmdA_AmdA"/>
</dbReference>
<protein>
    <submittedName>
        <fullName evidence="1 2">Acetamidase/formamidase</fullName>
    </submittedName>
</protein>
<dbReference type="EMBL" id="JACHXV010000004">
    <property type="protein sequence ID" value="MBB3173455.1"/>
    <property type="molecule type" value="Genomic_DNA"/>
</dbReference>
<evidence type="ECO:0000313" key="4">
    <source>
        <dbReference type="Proteomes" id="UP000565205"/>
    </source>
</evidence>
<dbReference type="RefSeq" id="WP_176625714.1">
    <property type="nucleotide sequence ID" value="NZ_JABXXQ010000369.1"/>
</dbReference>
<organism evidence="2 4">
    <name type="scientific">Endobacter medicaginis</name>
    <dbReference type="NCBI Taxonomy" id="1181271"/>
    <lineage>
        <taxon>Bacteria</taxon>
        <taxon>Pseudomonadati</taxon>
        <taxon>Pseudomonadota</taxon>
        <taxon>Alphaproteobacteria</taxon>
        <taxon>Acetobacterales</taxon>
        <taxon>Acetobacteraceae</taxon>
        <taxon>Endobacter</taxon>
    </lineage>
</organism>
<comment type="caution">
    <text evidence="2">The sequence shown here is derived from an EMBL/GenBank/DDBJ whole genome shotgun (WGS) entry which is preliminary data.</text>
</comment>
<dbReference type="SUPFAM" id="SSF141130">
    <property type="entry name" value="Acetamidase/Formamidase-like"/>
    <property type="match status" value="1"/>
</dbReference>